<keyword evidence="15" id="KW-1185">Reference proteome</keyword>
<feature type="domain" description="FAT" evidence="13">
    <location>
        <begin position="137"/>
        <end position="662"/>
    </location>
</feature>
<comment type="similarity">
    <text evidence="1">Belongs to the PI3/PI4-kinase family. ATM subfamily.</text>
</comment>
<dbReference type="AlphaFoldDB" id="A0A1Y2BXT9"/>
<dbReference type="InterPro" id="IPR011009">
    <property type="entry name" value="Kinase-like_dom_sf"/>
</dbReference>
<organism evidence="14 15">
    <name type="scientific">Rhizoclosmatium globosum</name>
    <dbReference type="NCBI Taxonomy" id="329046"/>
    <lineage>
        <taxon>Eukaryota</taxon>
        <taxon>Fungi</taxon>
        <taxon>Fungi incertae sedis</taxon>
        <taxon>Chytridiomycota</taxon>
        <taxon>Chytridiomycota incertae sedis</taxon>
        <taxon>Chytridiomycetes</taxon>
        <taxon>Chytridiales</taxon>
        <taxon>Chytriomycetaceae</taxon>
        <taxon>Rhizoclosmatium</taxon>
    </lineage>
</organism>
<dbReference type="PANTHER" id="PTHR37079:SF4">
    <property type="entry name" value="SERINE_THREONINE-PROTEIN KINASE ATM"/>
    <property type="match status" value="1"/>
</dbReference>
<dbReference type="InterPro" id="IPR036940">
    <property type="entry name" value="PI3/4_kinase_cat_sf"/>
</dbReference>
<sequence>MLSGKIPDSLDLESHLNPRETVMVLLTSCLEDLNPRVLAEATQAISQILQINGEVFWAANVKENTSCWKVFEFFQTNAVPKSLLSQCFAKFFASLESQSFSGILSVVGTLSYLRTETVPKKPHSFDADYWLEVDYFQAAKAALKVRNRTLALLFNELWKCSSIYHKSDEDDAILLNVFQSLDPDGVDGVMSTMSLRDETILETYNHQKEFTKSMCAYNAQLMTSSLLKSFPNKSSTTHETATDGLSHSLAQMGCFVGALKVVYENPKFADLRSKRQDSGLNYFIFNAARAFNSSDVQHATSHLQDGFLHLASSIDLMDMTNALNIQSRLIPAIKLHELQTAASLFKSSLSFDTEKAEHVFEEWDVRLQRLLLKIKFEDLESMIASRISCLFSLLKSISSPLSAAFTTIHQYLQRTIISYSKNARKSSNLQFSTNAMTLLKALNSRLSRATDTVAGLEDLKVLYHQGNATLALRKLKESTSSTEYMTKLNPFHAAKLFDESHEAMKSLVEERQVELDALNAKLKAKPDDSITKQSARRLNNQIRFDRSEIHRFSKEVEKFLLQSIENYFLCLQMGEKFDICVFRICALWFENSTIPKVNELVAKYLDLLAGSNRKFLPLIYQLCARMTMEENAFQAALKTLLIGMIKSHPYHTVYQMIALKNGTESKASKSNALNQAALDILNRLKNGDSRIRTIIQSADNLCDAYIELAFQTPPAQSRKAKVTPPIPIDRNAKLSRVVDVCLPVVTVDHSVSISCDYSSLPTIQSFQREYTLVGGINAPKVLNCIGSNGKVYKQLVKGGSDDLRQDATLSNVFNIMNVLLQKNFETRQRGLFIETYKVVPLGQRAGVIEWVDDTTPFGEYLSTAHERYNKKDLTTMDARRKMMEEHNRDESTPKTKLQVYREIEENFKPVFRHFFFESFRGPAEWFKGRTAYTRSTAVTSIVGWIVGLGDRHPQNTLINRTTGSIIQIGLYLFSIWSNQELTDKYSDLGIAFDQGKLLSTPELVPFRLTRDVVDAMGSNGVEGSFRRCCEETLKVARKEANIIYTILDVFRYDPCIIGKEHSLVEVMARIRERTLKLRGP</sequence>
<evidence type="ECO:0000256" key="6">
    <source>
        <dbReference type="ARBA" id="ARBA00022777"/>
    </source>
</evidence>
<evidence type="ECO:0000256" key="4">
    <source>
        <dbReference type="ARBA" id="ARBA00022527"/>
    </source>
</evidence>
<dbReference type="InterPro" id="IPR044107">
    <property type="entry name" value="PIKKc_ATM"/>
</dbReference>
<dbReference type="Pfam" id="PF00454">
    <property type="entry name" value="PI3_PI4_kinase"/>
    <property type="match status" value="1"/>
</dbReference>
<dbReference type="GO" id="GO:0004674">
    <property type="term" value="F:protein serine/threonine kinase activity"/>
    <property type="evidence" value="ECO:0007669"/>
    <property type="project" value="UniProtKB-KW"/>
</dbReference>
<protein>
    <recommendedName>
        <fullName evidence="2">Serine/threonine-protein kinase TEL1</fullName>
    </recommendedName>
    <alternativeName>
        <fullName evidence="7">ATM homolog</fullName>
    </alternativeName>
    <alternativeName>
        <fullName evidence="9 10">DNA-damage checkpoint kinase TEL1</fullName>
    </alternativeName>
    <alternativeName>
        <fullName evidence="3">Serine/threonine-protein kinase tel1</fullName>
    </alternativeName>
    <alternativeName>
        <fullName evidence="8">Telomere length regulation protein 1</fullName>
    </alternativeName>
</protein>
<comment type="caution">
    <text evidence="14">The sequence shown here is derived from an EMBL/GenBank/DDBJ whole genome shotgun (WGS) entry which is preliminary data.</text>
</comment>
<dbReference type="Proteomes" id="UP000193642">
    <property type="component" value="Unassembled WGS sequence"/>
</dbReference>
<dbReference type="Gene3D" id="3.30.1010.10">
    <property type="entry name" value="Phosphatidylinositol 3-kinase Catalytic Subunit, Chain A, domain 4"/>
    <property type="match status" value="1"/>
</dbReference>
<evidence type="ECO:0000256" key="1">
    <source>
        <dbReference type="ARBA" id="ARBA00010769"/>
    </source>
</evidence>
<dbReference type="PROSITE" id="PS00916">
    <property type="entry name" value="PI3_4_KINASE_2"/>
    <property type="match status" value="1"/>
</dbReference>
<dbReference type="InterPro" id="IPR038980">
    <property type="entry name" value="ATM_plant"/>
</dbReference>
<dbReference type="STRING" id="329046.A0A1Y2BXT9"/>
<dbReference type="InterPro" id="IPR018936">
    <property type="entry name" value="PI3/4_kinase_CS"/>
</dbReference>
<keyword evidence="5" id="KW-0808">Transferase</keyword>
<dbReference type="PROSITE" id="PS51189">
    <property type="entry name" value="FAT"/>
    <property type="match status" value="1"/>
</dbReference>
<evidence type="ECO:0000256" key="11">
    <source>
        <dbReference type="ARBA" id="ARBA00047899"/>
    </source>
</evidence>
<accession>A0A1Y2BXT9</accession>
<dbReference type="OrthoDB" id="381190at2759"/>
<evidence type="ECO:0000313" key="14">
    <source>
        <dbReference type="EMBL" id="ORY39573.1"/>
    </source>
</evidence>
<evidence type="ECO:0000256" key="5">
    <source>
        <dbReference type="ARBA" id="ARBA00022679"/>
    </source>
</evidence>
<dbReference type="Gene3D" id="1.10.1070.11">
    <property type="entry name" value="Phosphatidylinositol 3-/4-kinase, catalytic domain"/>
    <property type="match status" value="1"/>
</dbReference>
<dbReference type="SMART" id="SM00146">
    <property type="entry name" value="PI3Kc"/>
    <property type="match status" value="1"/>
</dbReference>
<reference evidence="14 15" key="1">
    <citation type="submission" date="2016-07" db="EMBL/GenBank/DDBJ databases">
        <title>Pervasive Adenine N6-methylation of Active Genes in Fungi.</title>
        <authorList>
            <consortium name="DOE Joint Genome Institute"/>
            <person name="Mondo S.J."/>
            <person name="Dannebaum R.O."/>
            <person name="Kuo R.C."/>
            <person name="Labutti K."/>
            <person name="Haridas S."/>
            <person name="Kuo A."/>
            <person name="Salamov A."/>
            <person name="Ahrendt S.R."/>
            <person name="Lipzen A."/>
            <person name="Sullivan W."/>
            <person name="Andreopoulos W.B."/>
            <person name="Clum A."/>
            <person name="Lindquist E."/>
            <person name="Daum C."/>
            <person name="Ramamoorthy G.K."/>
            <person name="Gryganskyi A."/>
            <person name="Culley D."/>
            <person name="Magnuson J.K."/>
            <person name="James T.Y."/>
            <person name="O'Malley M.A."/>
            <person name="Stajich J.E."/>
            <person name="Spatafora J.W."/>
            <person name="Visel A."/>
            <person name="Grigoriev I.V."/>
        </authorList>
    </citation>
    <scope>NUCLEOTIDE SEQUENCE [LARGE SCALE GENOMIC DNA]</scope>
    <source>
        <strain evidence="14 15">JEL800</strain>
    </source>
</reference>
<dbReference type="InterPro" id="IPR014009">
    <property type="entry name" value="PIK_FAT"/>
</dbReference>
<evidence type="ECO:0000256" key="8">
    <source>
        <dbReference type="ARBA" id="ARBA00030222"/>
    </source>
</evidence>
<proteinExistence type="inferred from homology"/>
<dbReference type="CDD" id="cd05171">
    <property type="entry name" value="PIKKc_ATM"/>
    <property type="match status" value="1"/>
</dbReference>
<keyword evidence="4" id="KW-0723">Serine/threonine-protein kinase</keyword>
<evidence type="ECO:0000313" key="15">
    <source>
        <dbReference type="Proteomes" id="UP000193642"/>
    </source>
</evidence>
<dbReference type="InterPro" id="IPR000403">
    <property type="entry name" value="PI3/4_kinase_cat_dom"/>
</dbReference>
<evidence type="ECO:0000256" key="10">
    <source>
        <dbReference type="ARBA" id="ARBA00032467"/>
    </source>
</evidence>
<dbReference type="PROSITE" id="PS50290">
    <property type="entry name" value="PI3_4_KINASE_3"/>
    <property type="match status" value="1"/>
</dbReference>
<dbReference type="PANTHER" id="PTHR37079">
    <property type="entry name" value="SERINE/THREONINE-PROTEIN KINASE ATM"/>
    <property type="match status" value="1"/>
</dbReference>
<evidence type="ECO:0000259" key="12">
    <source>
        <dbReference type="PROSITE" id="PS50290"/>
    </source>
</evidence>
<gene>
    <name evidence="14" type="ORF">BCR33DRAFT_740892</name>
</gene>
<evidence type="ECO:0000256" key="2">
    <source>
        <dbReference type="ARBA" id="ARBA00014619"/>
    </source>
</evidence>
<dbReference type="GO" id="GO:0006281">
    <property type="term" value="P:DNA repair"/>
    <property type="evidence" value="ECO:0007669"/>
    <property type="project" value="InterPro"/>
</dbReference>
<evidence type="ECO:0000256" key="9">
    <source>
        <dbReference type="ARBA" id="ARBA00031460"/>
    </source>
</evidence>
<dbReference type="EMBL" id="MCGO01000039">
    <property type="protein sequence ID" value="ORY39573.1"/>
    <property type="molecule type" value="Genomic_DNA"/>
</dbReference>
<comment type="catalytic activity">
    <reaction evidence="11">
        <text>L-threonyl-[protein] + ATP = O-phospho-L-threonyl-[protein] + ADP + H(+)</text>
        <dbReference type="Rhea" id="RHEA:46608"/>
        <dbReference type="Rhea" id="RHEA-COMP:11060"/>
        <dbReference type="Rhea" id="RHEA-COMP:11605"/>
        <dbReference type="ChEBI" id="CHEBI:15378"/>
        <dbReference type="ChEBI" id="CHEBI:30013"/>
        <dbReference type="ChEBI" id="CHEBI:30616"/>
        <dbReference type="ChEBI" id="CHEBI:61977"/>
        <dbReference type="ChEBI" id="CHEBI:456216"/>
        <dbReference type="EC" id="2.7.11.1"/>
    </reaction>
</comment>
<evidence type="ECO:0000256" key="7">
    <source>
        <dbReference type="ARBA" id="ARBA00030020"/>
    </source>
</evidence>
<feature type="domain" description="PI3K/PI4K catalytic" evidence="12">
    <location>
        <begin position="766"/>
        <end position="1080"/>
    </location>
</feature>
<evidence type="ECO:0000256" key="3">
    <source>
        <dbReference type="ARBA" id="ARBA00020288"/>
    </source>
</evidence>
<dbReference type="SUPFAM" id="SSF56112">
    <property type="entry name" value="Protein kinase-like (PK-like)"/>
    <property type="match status" value="1"/>
</dbReference>
<keyword evidence="6" id="KW-0418">Kinase</keyword>
<evidence type="ECO:0000259" key="13">
    <source>
        <dbReference type="PROSITE" id="PS51189"/>
    </source>
</evidence>
<name>A0A1Y2BXT9_9FUNG</name>